<name>A3SJS6_ROSNI</name>
<dbReference type="EMBL" id="AALY01000001">
    <property type="protein sequence ID" value="EAP77607.1"/>
    <property type="molecule type" value="Genomic_DNA"/>
</dbReference>
<dbReference type="Gene3D" id="2.30.30.100">
    <property type="match status" value="1"/>
</dbReference>
<feature type="domain" description="BPL/LPL catalytic" evidence="2">
    <location>
        <begin position="9"/>
        <end position="187"/>
    </location>
</feature>
<comment type="caution">
    <text evidence="3">The sequence shown here is derived from an EMBL/GenBank/DDBJ whole genome shotgun (WGS) entry which is preliminary data.</text>
</comment>
<evidence type="ECO:0000259" key="2">
    <source>
        <dbReference type="Pfam" id="PF16917"/>
    </source>
</evidence>
<keyword evidence="4" id="KW-1185">Reference proteome</keyword>
<sequence length="241" mass="25287">MSQQPELTLPPLMWGEAVPGDAFGHAVRRAVLGCDAGLVAYHLGAASIEAALVVAPELPLARAMTMLPLCGVGFQNALGALAPPEVAVHLEWPGAIRVNGARCGGLRAMAASDDPEATPDWLVIGLTVPILPPSEDTGHAPDDTALLSEGCAEVDPPALLEAWARHTLSWLTRWEEDGPRALHAEWRGLAHGIGEEITVTDAQGKPQTGTFLGTDEAFGLLLRQGETTSLIPLTTLLETAP</sequence>
<reference evidence="3 4" key="1">
    <citation type="submission" date="2005-12" db="EMBL/GenBank/DDBJ databases">
        <authorList>
            <person name="Moran M.A."/>
            <person name="Ferriera S."/>
            <person name="Johnson J."/>
            <person name="Kravitz S."/>
            <person name="Halpern A."/>
            <person name="Remington K."/>
            <person name="Beeson K."/>
            <person name="Tran B."/>
            <person name="Rogers Y.-H."/>
            <person name="Friedman R."/>
            <person name="Venter J.C."/>
        </authorList>
    </citation>
    <scope>NUCLEOTIDE SEQUENCE [LARGE SCALE GENOMIC DNA]</scope>
    <source>
        <strain evidence="4">ATCC BAA-591 / DSM 15170 / ISM</strain>
    </source>
</reference>
<feature type="domain" description="DUF4444" evidence="1">
    <location>
        <begin position="206"/>
        <end position="238"/>
    </location>
</feature>
<dbReference type="AlphaFoldDB" id="A3SJS6"/>
<evidence type="ECO:0008006" key="5">
    <source>
        <dbReference type="Google" id="ProtNLM"/>
    </source>
</evidence>
<evidence type="ECO:0000313" key="3">
    <source>
        <dbReference type="EMBL" id="EAP77607.1"/>
    </source>
</evidence>
<dbReference type="OrthoDB" id="7657788at2"/>
<dbReference type="InterPro" id="IPR028044">
    <property type="entry name" value="DUF4444"/>
</dbReference>
<dbReference type="Proteomes" id="UP000005954">
    <property type="component" value="Unassembled WGS sequence"/>
</dbReference>
<protein>
    <recommendedName>
        <fullName evidence="5">BPL/LPL catalytic domain-containing protein</fullName>
    </recommendedName>
</protein>
<dbReference type="InterPro" id="IPR004143">
    <property type="entry name" value="BPL_LPL_catalytic"/>
</dbReference>
<dbReference type="Pfam" id="PF16917">
    <property type="entry name" value="BPL_LplA_LipB_2"/>
    <property type="match status" value="1"/>
</dbReference>
<dbReference type="eggNOG" id="COG0340">
    <property type="taxonomic scope" value="Bacteria"/>
</dbReference>
<accession>A3SJS6</accession>
<dbReference type="SUPFAM" id="SSF55681">
    <property type="entry name" value="Class II aaRS and biotin synthetases"/>
    <property type="match status" value="1"/>
</dbReference>
<organism evidence="3 4">
    <name type="scientific">Roseovarius nubinhibens (strain ATCC BAA-591 / DSM 15170 / ISM)</name>
    <dbReference type="NCBI Taxonomy" id="89187"/>
    <lineage>
        <taxon>Bacteria</taxon>
        <taxon>Pseudomonadati</taxon>
        <taxon>Pseudomonadota</taxon>
        <taxon>Alphaproteobacteria</taxon>
        <taxon>Rhodobacterales</taxon>
        <taxon>Roseobacteraceae</taxon>
        <taxon>Roseovarius</taxon>
    </lineage>
</organism>
<evidence type="ECO:0000259" key="1">
    <source>
        <dbReference type="Pfam" id="PF14563"/>
    </source>
</evidence>
<dbReference type="STRING" id="89187.ISM_04920"/>
<proteinExistence type="predicted"/>
<evidence type="ECO:0000313" key="4">
    <source>
        <dbReference type="Proteomes" id="UP000005954"/>
    </source>
</evidence>
<dbReference type="HOGENOM" id="CLU_096777_1_0_5"/>
<dbReference type="Gene3D" id="3.30.930.10">
    <property type="entry name" value="Bira Bifunctional Protein, Domain 2"/>
    <property type="match status" value="1"/>
</dbReference>
<dbReference type="RefSeq" id="WP_009813008.1">
    <property type="nucleotide sequence ID" value="NZ_CH724156.1"/>
</dbReference>
<dbReference type="Pfam" id="PF14563">
    <property type="entry name" value="DUF4444"/>
    <property type="match status" value="1"/>
</dbReference>
<dbReference type="InterPro" id="IPR045864">
    <property type="entry name" value="aa-tRNA-synth_II/BPL/LPL"/>
</dbReference>
<gene>
    <name evidence="3" type="ORF">ISM_04920</name>
</gene>